<feature type="domain" description="DNA polymerase delta subunit OB-fold" evidence="6">
    <location>
        <begin position="29"/>
        <end position="166"/>
    </location>
</feature>
<dbReference type="Proteomes" id="UP000663879">
    <property type="component" value="Unassembled WGS sequence"/>
</dbReference>
<evidence type="ECO:0000256" key="1">
    <source>
        <dbReference type="ARBA" id="ARBA00004123"/>
    </source>
</evidence>
<keyword evidence="4" id="KW-0539">Nucleus</keyword>
<proteinExistence type="inferred from homology"/>
<dbReference type="GO" id="GO:0003677">
    <property type="term" value="F:DNA binding"/>
    <property type="evidence" value="ECO:0007669"/>
    <property type="project" value="InterPro"/>
</dbReference>
<dbReference type="Pfam" id="PF04042">
    <property type="entry name" value="DNA_pol_E_B"/>
    <property type="match status" value="1"/>
</dbReference>
<evidence type="ECO:0000259" key="5">
    <source>
        <dbReference type="Pfam" id="PF04042"/>
    </source>
</evidence>
<evidence type="ECO:0000313" key="7">
    <source>
        <dbReference type="EMBL" id="CAF1120832.1"/>
    </source>
</evidence>
<protein>
    <recommendedName>
        <fullName evidence="9">DNA polymerase delta subunit 2</fullName>
    </recommendedName>
</protein>
<dbReference type="GO" id="GO:0043625">
    <property type="term" value="C:delta DNA polymerase complex"/>
    <property type="evidence" value="ECO:0007669"/>
    <property type="project" value="TreeGrafter"/>
</dbReference>
<dbReference type="Gene3D" id="3.60.21.50">
    <property type="match status" value="1"/>
</dbReference>
<dbReference type="EMBL" id="CAJNOC010008801">
    <property type="protein sequence ID" value="CAF1120832.1"/>
    <property type="molecule type" value="Genomic_DNA"/>
</dbReference>
<evidence type="ECO:0000256" key="4">
    <source>
        <dbReference type="ARBA" id="ARBA00023242"/>
    </source>
</evidence>
<evidence type="ECO:0000259" key="6">
    <source>
        <dbReference type="Pfam" id="PF18018"/>
    </source>
</evidence>
<organism evidence="7 8">
    <name type="scientific">Brachionus calyciflorus</name>
    <dbReference type="NCBI Taxonomy" id="104777"/>
    <lineage>
        <taxon>Eukaryota</taxon>
        <taxon>Metazoa</taxon>
        <taxon>Spiralia</taxon>
        <taxon>Gnathifera</taxon>
        <taxon>Rotifera</taxon>
        <taxon>Eurotatoria</taxon>
        <taxon>Monogononta</taxon>
        <taxon>Pseudotrocha</taxon>
        <taxon>Ploima</taxon>
        <taxon>Brachionidae</taxon>
        <taxon>Brachionus</taxon>
    </lineage>
</organism>
<dbReference type="PANTHER" id="PTHR10416">
    <property type="entry name" value="DNA POLYMERASE DELTA SUBUNIT 2"/>
    <property type="match status" value="1"/>
</dbReference>
<evidence type="ECO:0000256" key="2">
    <source>
        <dbReference type="ARBA" id="ARBA00006035"/>
    </source>
</evidence>
<accession>A0A814QJ64</accession>
<dbReference type="InterPro" id="IPR040663">
    <property type="entry name" value="DNA_pol_D_N"/>
</dbReference>
<comment type="similarity">
    <text evidence="2">Belongs to the DNA polymerase delta/II small subunit family.</text>
</comment>
<dbReference type="PANTHER" id="PTHR10416:SF0">
    <property type="entry name" value="DNA POLYMERASE DELTA SUBUNIT 2"/>
    <property type="match status" value="1"/>
</dbReference>
<evidence type="ECO:0000256" key="3">
    <source>
        <dbReference type="ARBA" id="ARBA00022705"/>
    </source>
</evidence>
<name>A0A814QJ64_9BILA</name>
<reference evidence="7" key="1">
    <citation type="submission" date="2021-02" db="EMBL/GenBank/DDBJ databases">
        <authorList>
            <person name="Nowell W R."/>
        </authorList>
    </citation>
    <scope>NUCLEOTIDE SEQUENCE</scope>
    <source>
        <strain evidence="7">Ploen Becks lab</strain>
    </source>
</reference>
<keyword evidence="8" id="KW-1185">Reference proteome</keyword>
<evidence type="ECO:0008006" key="9">
    <source>
        <dbReference type="Google" id="ProtNLM"/>
    </source>
</evidence>
<dbReference type="OrthoDB" id="3763at2759"/>
<sequence length="457" mass="52114">MKLERNLSSLDYENKSTNFLIKQKQFEYQYAPLYAERLVSMKKELSKACAHKWPQYEVKSLVDLIKHDKCVIMGTIYKEMKNKPNILKELAEDDESSALPIQPINRDAKYIDLENDQLILEDDLQRILLIDATNSNLIKSNTLCTGLVIALLGTENENSEFEIEDYVFKETPIYDSLITPKETPSKSDKHIVFLSGLELGDGSKTNEYLFKLQLLIDYLRGDFISEASDDLSMMLSNTIRLIIAGNSLSSSTQSKDMINKAKYLTKNYVAGSVGAIRQLDDFLLQLINKLEVDIMPGEYDPSNLMLPQQPLHHAMLTKSISSDFKYNLHTTTNPYKFNLNGLSFMGTSGQFIDDIRKSTNVDDPIEIMKLTLQAGHIGPTCPDTLACYPFYGKDPFILDELPNIYFCGNQNEFKHEVYTPEYAQHKQIHLISLPKFSTSYSCIFLNLSTLKSEQINF</sequence>
<dbReference type="AlphaFoldDB" id="A0A814QJ64"/>
<evidence type="ECO:0000313" key="8">
    <source>
        <dbReference type="Proteomes" id="UP000663879"/>
    </source>
</evidence>
<comment type="caution">
    <text evidence="7">The sequence shown here is derived from an EMBL/GenBank/DDBJ whole genome shotgun (WGS) entry which is preliminary data.</text>
</comment>
<gene>
    <name evidence="7" type="ORF">OXX778_LOCUS22035</name>
</gene>
<comment type="subcellular location">
    <subcellularLocation>
        <location evidence="1">Nucleus</location>
    </subcellularLocation>
</comment>
<dbReference type="GO" id="GO:0006271">
    <property type="term" value="P:DNA strand elongation involved in DNA replication"/>
    <property type="evidence" value="ECO:0007669"/>
    <property type="project" value="TreeGrafter"/>
</dbReference>
<keyword evidence="3" id="KW-0235">DNA replication</keyword>
<dbReference type="CDD" id="cd07387">
    <property type="entry name" value="MPP_PolD2_C"/>
    <property type="match status" value="1"/>
</dbReference>
<dbReference type="InterPro" id="IPR007185">
    <property type="entry name" value="DNA_pol_a/d/e_bsu"/>
</dbReference>
<dbReference type="InterPro" id="IPR024826">
    <property type="entry name" value="DNA_pol_delta/II_ssu"/>
</dbReference>
<dbReference type="Pfam" id="PF18018">
    <property type="entry name" value="DNA_pol_D_N"/>
    <property type="match status" value="1"/>
</dbReference>
<dbReference type="Gene3D" id="2.40.50.430">
    <property type="match status" value="1"/>
</dbReference>
<feature type="domain" description="DNA polymerase alpha/delta/epsilon subunit B" evidence="5">
    <location>
        <begin position="191"/>
        <end position="414"/>
    </location>
</feature>
<dbReference type="InterPro" id="IPR041863">
    <property type="entry name" value="PolD2_C"/>
</dbReference>